<feature type="compositionally biased region" description="Low complexity" evidence="2">
    <location>
        <begin position="80"/>
        <end position="97"/>
    </location>
</feature>
<dbReference type="InterPro" id="IPR007475">
    <property type="entry name" value="UbiK"/>
</dbReference>
<dbReference type="Pfam" id="PF04380">
    <property type="entry name" value="BMFP"/>
    <property type="match status" value="1"/>
</dbReference>
<gene>
    <name evidence="3" type="ORF">HRV97_10535</name>
</gene>
<comment type="caution">
    <text evidence="3">The sequence shown here is derived from an EMBL/GenBank/DDBJ whole genome shotgun (WGS) entry which is preliminary data.</text>
</comment>
<feature type="region of interest" description="Disordered" evidence="2">
    <location>
        <begin position="80"/>
        <end position="106"/>
    </location>
</feature>
<reference evidence="3 4" key="1">
    <citation type="submission" date="2020-06" db="EMBL/GenBank/DDBJ databases">
        <title>Sphingomonas hominis sp. nov., a member of the Sphingomonas, isolated from the hair of a 22-year-old girl.</title>
        <authorList>
            <person name="Zhang D.-F."/>
            <person name="Cui X.-W."/>
        </authorList>
    </citation>
    <scope>NUCLEOTIDE SEQUENCE [LARGE SCALE GENOMIC DNA]</scope>
    <source>
        <strain evidence="3 4">HHU CXW</strain>
    </source>
</reference>
<name>A0ABX2JMC3_9SPHN</name>
<accession>A0ABX2JMC3</accession>
<evidence type="ECO:0000256" key="1">
    <source>
        <dbReference type="SAM" id="Coils"/>
    </source>
</evidence>
<evidence type="ECO:0000256" key="2">
    <source>
        <dbReference type="SAM" id="MobiDB-lite"/>
    </source>
</evidence>
<dbReference type="RefSeq" id="WP_174194235.1">
    <property type="nucleotide sequence ID" value="NZ_JABULH010000004.1"/>
</dbReference>
<proteinExistence type="predicted"/>
<organism evidence="3 4">
    <name type="scientific">Sphingomonas hominis</name>
    <dbReference type="NCBI Taxonomy" id="2741495"/>
    <lineage>
        <taxon>Bacteria</taxon>
        <taxon>Pseudomonadati</taxon>
        <taxon>Pseudomonadota</taxon>
        <taxon>Alphaproteobacteria</taxon>
        <taxon>Sphingomonadales</taxon>
        <taxon>Sphingomonadaceae</taxon>
        <taxon>Sphingomonas</taxon>
    </lineage>
</organism>
<dbReference type="EMBL" id="JABULH010000004">
    <property type="protein sequence ID" value="NTS65597.1"/>
    <property type="molecule type" value="Genomic_DNA"/>
</dbReference>
<evidence type="ECO:0000313" key="3">
    <source>
        <dbReference type="EMBL" id="NTS65597.1"/>
    </source>
</evidence>
<keyword evidence="1" id="KW-0175">Coiled coil</keyword>
<feature type="coiled-coil region" evidence="1">
    <location>
        <begin position="52"/>
        <end position="79"/>
    </location>
</feature>
<keyword evidence="4" id="KW-1185">Reference proteome</keyword>
<sequence>MQTENKIFGDFAKLLNGAAGTLAGVGREAEAGARDRMREWVGGLDFVSRDEFEAVKAMAAAARDENDALRARLDALEAAGKAPASASASATTASTDTDAAHQPQGL</sequence>
<evidence type="ECO:0000313" key="4">
    <source>
        <dbReference type="Proteomes" id="UP000621447"/>
    </source>
</evidence>
<protein>
    <submittedName>
        <fullName evidence="3">Accessory factor UbiK family protein</fullName>
    </submittedName>
</protein>
<dbReference type="Proteomes" id="UP000621447">
    <property type="component" value="Unassembled WGS sequence"/>
</dbReference>